<dbReference type="PANTHER" id="PTHR20882:SF14">
    <property type="entry name" value="CYTOPLASMIC TRNA 2-THIOLATION PROTEIN 2"/>
    <property type="match status" value="1"/>
</dbReference>
<evidence type="ECO:0000256" key="2">
    <source>
        <dbReference type="ARBA" id="ARBA00022694"/>
    </source>
</evidence>
<dbReference type="GO" id="GO:0002143">
    <property type="term" value="P:tRNA wobble position uridine thiolation"/>
    <property type="evidence" value="ECO:0007669"/>
    <property type="project" value="TreeGrafter"/>
</dbReference>
<dbReference type="SUPFAM" id="SSF52402">
    <property type="entry name" value="Adenine nucleotide alpha hydrolases-like"/>
    <property type="match status" value="1"/>
</dbReference>
<dbReference type="GO" id="GO:0032447">
    <property type="term" value="P:protein urmylation"/>
    <property type="evidence" value="ECO:0007669"/>
    <property type="project" value="UniProtKB-UniRule"/>
</dbReference>
<dbReference type="AlphaFoldDB" id="A0A9W8G713"/>
<dbReference type="HAMAP" id="MF_03054">
    <property type="entry name" value="CTU2"/>
    <property type="match status" value="1"/>
</dbReference>
<name>A0A9W8G713_9FUNG</name>
<comment type="pathway">
    <text evidence="3">tRNA modification; 5-methoxycarbonylmethyl-2-thiouridine-tRNA biosynthesis.</text>
</comment>
<dbReference type="PANTHER" id="PTHR20882">
    <property type="entry name" value="CYTOPLASMIC TRNA 2-THIOLATION PROTEIN 2"/>
    <property type="match status" value="1"/>
</dbReference>
<comment type="similarity">
    <text evidence="3">Belongs to the CTU2/NCS2 family.</text>
</comment>
<reference evidence="5" key="1">
    <citation type="submission" date="2022-07" db="EMBL/GenBank/DDBJ databases">
        <title>Phylogenomic reconstructions and comparative analyses of Kickxellomycotina fungi.</title>
        <authorList>
            <person name="Reynolds N.K."/>
            <person name="Stajich J.E."/>
            <person name="Barry K."/>
            <person name="Grigoriev I.V."/>
            <person name="Crous P."/>
            <person name="Smith M.E."/>
        </authorList>
    </citation>
    <scope>NUCLEOTIDE SEQUENCE</scope>
    <source>
        <strain evidence="5">NRRL 3115</strain>
    </source>
</reference>
<keyword evidence="2 3" id="KW-0819">tRNA processing</keyword>
<dbReference type="GO" id="GO:0016779">
    <property type="term" value="F:nucleotidyltransferase activity"/>
    <property type="evidence" value="ECO:0007669"/>
    <property type="project" value="UniProtKB-UniRule"/>
</dbReference>
<sequence>MCDKTTEASLETQRVSPKATVEPSQYERKRVPGMCIKCKVIKPNVTIRRSLYCKACFVRTCVVKFRTALSRSRKNTTVPRTKLMVALSGGPSSSAMLNLMADFQRMELRGTEAQSRYEDIIAGHVDESVLFPDVQDSLISEIAISLSIECRITKLEDVFATNDEAPLFIKLVQSTLAPGALKDKICAHLVKTNDSISSKKRLQSLFSSLASATDREEMLDIIKTLLLIRLARKAECGVLLMGDSGTRIATKIVSLASRGRGFSLPFEVGAESSWFDNVVVYRPMRDFIMKEIAFFNMWTKQNSVVVPTFTTGAPKRASIGRLTESFVIGLDHDFSSTVSTICRTMQKLEPRKQALNSLPCLTCGMPVENDAQAWRSRLTVSKPLAVEAEPTIQSNGSNDVPSDEDGLVRADITDVVCYSCQNILTSAASGTTFPGATVDHFLKSKGPGDAKVDIVNAKQEALRKQIETFLLNDNE</sequence>
<dbReference type="InterPro" id="IPR019407">
    <property type="entry name" value="CTU2"/>
</dbReference>
<feature type="region of interest" description="Disordered" evidence="4">
    <location>
        <begin position="1"/>
        <end position="23"/>
    </location>
</feature>
<organism evidence="5 6">
    <name type="scientific">Coemansia spiralis</name>
    <dbReference type="NCBI Taxonomy" id="417178"/>
    <lineage>
        <taxon>Eukaryota</taxon>
        <taxon>Fungi</taxon>
        <taxon>Fungi incertae sedis</taxon>
        <taxon>Zoopagomycota</taxon>
        <taxon>Kickxellomycotina</taxon>
        <taxon>Kickxellomycetes</taxon>
        <taxon>Kickxellales</taxon>
        <taxon>Kickxellaceae</taxon>
        <taxon>Coemansia</taxon>
    </lineage>
</organism>
<comment type="subcellular location">
    <subcellularLocation>
        <location evidence="3">Cytoplasm</location>
    </subcellularLocation>
</comment>
<gene>
    <name evidence="3 5" type="primary">CTU2</name>
    <name evidence="3" type="synonym">NCS2</name>
    <name evidence="5" type="ORF">GGI25_003966</name>
</gene>
<dbReference type="Pfam" id="PF10288">
    <property type="entry name" value="CTU2"/>
    <property type="match status" value="1"/>
</dbReference>
<evidence type="ECO:0000256" key="3">
    <source>
        <dbReference type="HAMAP-Rule" id="MF_03054"/>
    </source>
</evidence>
<dbReference type="InterPro" id="IPR014729">
    <property type="entry name" value="Rossmann-like_a/b/a_fold"/>
</dbReference>
<evidence type="ECO:0000313" key="6">
    <source>
        <dbReference type="Proteomes" id="UP001151518"/>
    </source>
</evidence>
<dbReference type="GO" id="GO:0016783">
    <property type="term" value="F:sulfurtransferase activity"/>
    <property type="evidence" value="ECO:0007669"/>
    <property type="project" value="TreeGrafter"/>
</dbReference>
<dbReference type="OrthoDB" id="25129at2759"/>
<comment type="caution">
    <text evidence="5">The sequence shown here is derived from an EMBL/GenBank/DDBJ whole genome shotgun (WGS) entry which is preliminary data.</text>
</comment>
<evidence type="ECO:0000256" key="4">
    <source>
        <dbReference type="SAM" id="MobiDB-lite"/>
    </source>
</evidence>
<evidence type="ECO:0000256" key="1">
    <source>
        <dbReference type="ARBA" id="ARBA00022490"/>
    </source>
</evidence>
<protein>
    <recommendedName>
        <fullName evidence="3">Cytoplasmic tRNA 2-thiolation protein 2</fullName>
    </recommendedName>
</protein>
<accession>A0A9W8G713</accession>
<dbReference type="GO" id="GO:0005829">
    <property type="term" value="C:cytosol"/>
    <property type="evidence" value="ECO:0007669"/>
    <property type="project" value="TreeGrafter"/>
</dbReference>
<dbReference type="EMBL" id="JANBTW010000048">
    <property type="protein sequence ID" value="KAJ2675459.1"/>
    <property type="molecule type" value="Genomic_DNA"/>
</dbReference>
<dbReference type="Gene3D" id="3.40.50.620">
    <property type="entry name" value="HUPs"/>
    <property type="match status" value="1"/>
</dbReference>
<comment type="function">
    <text evidence="3">Plays a central role in 2-thiolation of mcm(5)S(2)U at tRNA wobble positions of tRNA(Lys), tRNA(Glu) and tRNA(Gln). May act by forming a heterodimer with NCS6 that ligates sulfur from thiocarboxylated URM1 onto the uridine of tRNAs at wobble position. Prior mcm(5) tRNA modification by the elongator complex is required for 2-thiolation. May also be involved in protein urmylation.</text>
</comment>
<dbReference type="Proteomes" id="UP001151518">
    <property type="component" value="Unassembled WGS sequence"/>
</dbReference>
<dbReference type="GO" id="GO:0000049">
    <property type="term" value="F:tRNA binding"/>
    <property type="evidence" value="ECO:0007669"/>
    <property type="project" value="InterPro"/>
</dbReference>
<keyword evidence="1 3" id="KW-0963">Cytoplasm</keyword>
<proteinExistence type="inferred from homology"/>
<evidence type="ECO:0000313" key="5">
    <source>
        <dbReference type="EMBL" id="KAJ2675459.1"/>
    </source>
</evidence>